<feature type="region of interest" description="Disordered" evidence="1">
    <location>
        <begin position="1"/>
        <end position="40"/>
    </location>
</feature>
<evidence type="ECO:0000313" key="3">
    <source>
        <dbReference type="Proteomes" id="UP000185936"/>
    </source>
</evidence>
<dbReference type="OrthoDB" id="205455at2157"/>
<protein>
    <submittedName>
        <fullName evidence="2">Uncharacterized protein</fullName>
    </submittedName>
</protein>
<dbReference type="STRING" id="308853.SAMN05421752_1405"/>
<gene>
    <name evidence="2" type="ORF">SAMN05421752_1405</name>
</gene>
<evidence type="ECO:0000313" key="2">
    <source>
        <dbReference type="EMBL" id="SIS21724.1"/>
    </source>
</evidence>
<keyword evidence="3" id="KW-1185">Reference proteome</keyword>
<evidence type="ECO:0000256" key="1">
    <source>
        <dbReference type="SAM" id="MobiDB-lite"/>
    </source>
</evidence>
<dbReference type="RefSeq" id="WP_076610995.1">
    <property type="nucleotide sequence ID" value="NZ_FTNR01000040.1"/>
</dbReference>
<name>A0A1N7HA08_9EURY</name>
<dbReference type="EMBL" id="FTNR01000040">
    <property type="protein sequence ID" value="SIS21724.1"/>
    <property type="molecule type" value="Genomic_DNA"/>
</dbReference>
<sequence>MSAQSGHTGQQEATETTMSVSNQTTQSNRPQTTPTERSIDLRLTDYPVSIENTDLLEHLFDEYELACDEIAAFVPEPIDADDVRRRLRYETILKPWDDPHILEACYDGYDMSTTEIAETVCDNALTSETVRVRLHTFGILSEKSQKVLEKMDPEDLDLSPAVDDHDPKYLRRGSNGGASA</sequence>
<proteinExistence type="predicted"/>
<feature type="region of interest" description="Disordered" evidence="1">
    <location>
        <begin position="151"/>
        <end position="180"/>
    </location>
</feature>
<organism evidence="2 3">
    <name type="scientific">Natronorubrum thiooxidans</name>
    <dbReference type="NCBI Taxonomy" id="308853"/>
    <lineage>
        <taxon>Archaea</taxon>
        <taxon>Methanobacteriati</taxon>
        <taxon>Methanobacteriota</taxon>
        <taxon>Stenosarchaea group</taxon>
        <taxon>Halobacteria</taxon>
        <taxon>Halobacteriales</taxon>
        <taxon>Natrialbaceae</taxon>
        <taxon>Natronorubrum</taxon>
    </lineage>
</organism>
<dbReference type="AlphaFoldDB" id="A0A1N7HA08"/>
<dbReference type="Proteomes" id="UP000185936">
    <property type="component" value="Unassembled WGS sequence"/>
</dbReference>
<reference evidence="3" key="1">
    <citation type="submission" date="2017-01" db="EMBL/GenBank/DDBJ databases">
        <authorList>
            <person name="Varghese N."/>
            <person name="Submissions S."/>
        </authorList>
    </citation>
    <scope>NUCLEOTIDE SEQUENCE [LARGE SCALE GENOMIC DNA]</scope>
    <source>
        <strain evidence="3">type strain: HArc-</strain>
    </source>
</reference>
<feature type="compositionally biased region" description="Polar residues" evidence="1">
    <location>
        <begin position="1"/>
        <end position="36"/>
    </location>
</feature>
<accession>A0A1N7HA08</accession>